<keyword evidence="5" id="KW-0813">Transport</keyword>
<dbReference type="InterPro" id="IPR029046">
    <property type="entry name" value="LolA/LolB/LppX"/>
</dbReference>
<proteinExistence type="inferred from homology"/>
<evidence type="ECO:0000313" key="14">
    <source>
        <dbReference type="EMBL" id="EEO28750.1"/>
    </source>
</evidence>
<comment type="similarity">
    <text evidence="2">Belongs to the LolB family.</text>
</comment>
<keyword evidence="12 14" id="KW-0449">Lipoprotein</keyword>
<comment type="subunit">
    <text evidence="3">Monomer.</text>
</comment>
<name>C3X6B4_9BURK</name>
<keyword evidence="10" id="KW-0143">Chaperone</keyword>
<feature type="signal peptide" evidence="13">
    <location>
        <begin position="1"/>
        <end position="24"/>
    </location>
</feature>
<evidence type="ECO:0000256" key="11">
    <source>
        <dbReference type="ARBA" id="ARBA00023237"/>
    </source>
</evidence>
<dbReference type="AlphaFoldDB" id="C3X6B4"/>
<dbReference type="GO" id="GO:0015031">
    <property type="term" value="P:protein transport"/>
    <property type="evidence" value="ECO:0007669"/>
    <property type="project" value="UniProtKB-KW"/>
</dbReference>
<evidence type="ECO:0000256" key="3">
    <source>
        <dbReference type="ARBA" id="ARBA00011245"/>
    </source>
</evidence>
<comment type="subcellular location">
    <subcellularLocation>
        <location evidence="1">Cell outer membrane</location>
        <topology evidence="1">Lipid-anchor</topology>
    </subcellularLocation>
</comment>
<accession>C3X6B4</accession>
<keyword evidence="15" id="KW-1185">Reference proteome</keyword>
<dbReference type="eggNOG" id="COG3017">
    <property type="taxonomic scope" value="Bacteria"/>
</dbReference>
<evidence type="ECO:0000256" key="6">
    <source>
        <dbReference type="ARBA" id="ARBA00022729"/>
    </source>
</evidence>
<gene>
    <name evidence="14" type="ORF">OFAG_01903</name>
</gene>
<dbReference type="PROSITE" id="PS51257">
    <property type="entry name" value="PROKAR_LIPOPROTEIN"/>
    <property type="match status" value="1"/>
</dbReference>
<sequence>MKNHFFRSSKIGIVAIFLSSITLAGCSNFQAMEKLNFFSKDTPRSCAEKVGVKGRFSIRYKVEGRDESLHGGFDWKQSPDYTVITLLSPLGQSMARIDVTPRLTTFIAPGNAPRSAANSEELIKSELGWTLPVTGLKDWLQGCAVDMQGQAFIATPESRQVITKDGWQINYATWIDGPSMPLPKRIDMIKGSPDSQNVDINLKLVIDEWHF</sequence>
<protein>
    <recommendedName>
        <fullName evidence="4">Outer-membrane lipoprotein LolB</fullName>
    </recommendedName>
</protein>
<dbReference type="Proteomes" id="UP000003973">
    <property type="component" value="Unassembled WGS sequence"/>
</dbReference>
<keyword evidence="8" id="KW-0472">Membrane</keyword>
<evidence type="ECO:0000256" key="9">
    <source>
        <dbReference type="ARBA" id="ARBA00023139"/>
    </source>
</evidence>
<comment type="caution">
    <text evidence="14">The sequence shown here is derived from an EMBL/GenBank/DDBJ whole genome shotgun (WGS) entry which is preliminary data.</text>
</comment>
<evidence type="ECO:0000256" key="4">
    <source>
        <dbReference type="ARBA" id="ARBA00016202"/>
    </source>
</evidence>
<dbReference type="CDD" id="cd16326">
    <property type="entry name" value="LolB"/>
    <property type="match status" value="1"/>
</dbReference>
<dbReference type="HOGENOM" id="CLU_092816_3_0_4"/>
<dbReference type="NCBIfam" id="TIGR00548">
    <property type="entry name" value="lolB"/>
    <property type="match status" value="1"/>
</dbReference>
<dbReference type="EMBL" id="ACDP02000003">
    <property type="protein sequence ID" value="EEO28750.1"/>
    <property type="molecule type" value="Genomic_DNA"/>
</dbReference>
<evidence type="ECO:0000256" key="5">
    <source>
        <dbReference type="ARBA" id="ARBA00022448"/>
    </source>
</evidence>
<feature type="chain" id="PRO_5002934151" description="Outer-membrane lipoprotein LolB" evidence="13">
    <location>
        <begin position="25"/>
        <end position="211"/>
    </location>
</feature>
<evidence type="ECO:0000256" key="13">
    <source>
        <dbReference type="SAM" id="SignalP"/>
    </source>
</evidence>
<keyword evidence="6 13" id="KW-0732">Signal</keyword>
<dbReference type="Gene3D" id="2.50.20.10">
    <property type="entry name" value="Lipoprotein localisation LolA/LolB/LppX"/>
    <property type="match status" value="1"/>
</dbReference>
<dbReference type="Pfam" id="PF03550">
    <property type="entry name" value="LolB"/>
    <property type="match status" value="1"/>
</dbReference>
<evidence type="ECO:0000313" key="15">
    <source>
        <dbReference type="Proteomes" id="UP000003973"/>
    </source>
</evidence>
<evidence type="ECO:0000256" key="12">
    <source>
        <dbReference type="ARBA" id="ARBA00023288"/>
    </source>
</evidence>
<evidence type="ECO:0000256" key="8">
    <source>
        <dbReference type="ARBA" id="ARBA00023136"/>
    </source>
</evidence>
<keyword evidence="9" id="KW-0564">Palmitate</keyword>
<reference evidence="14" key="1">
    <citation type="submission" date="2011-10" db="EMBL/GenBank/DDBJ databases">
        <title>The Genome Sequence of Oxalobacter formigenes HOxBLS.</title>
        <authorList>
            <consortium name="The Broad Institute Genome Sequencing Platform"/>
            <person name="Earl A."/>
            <person name="Ward D."/>
            <person name="Feldgarden M."/>
            <person name="Gevers D."/>
            <person name="Allison M.J."/>
            <person name="Humphrey S."/>
            <person name="Young S.K."/>
            <person name="Zeng Q."/>
            <person name="Gargeya S."/>
            <person name="Fitzgerald M."/>
            <person name="Haas B."/>
            <person name="Abouelleil A."/>
            <person name="Alvarado L."/>
            <person name="Arachchi H.M."/>
            <person name="Berlin A."/>
            <person name="Brown A."/>
            <person name="Chapman S.B."/>
            <person name="Chen Z."/>
            <person name="Dunbar C."/>
            <person name="Freedman E."/>
            <person name="Gearin G."/>
            <person name="Goldberg J."/>
            <person name="Griggs A."/>
            <person name="Gujja S."/>
            <person name="Heiman D."/>
            <person name="Howarth C."/>
            <person name="Larson L."/>
            <person name="Lui A."/>
            <person name="MacDonald P.J.P."/>
            <person name="Montmayeur A."/>
            <person name="Murphy C."/>
            <person name="Neiman D."/>
            <person name="Pearson M."/>
            <person name="Priest M."/>
            <person name="Roberts A."/>
            <person name="Saif S."/>
            <person name="Shea T."/>
            <person name="Shenoy N."/>
            <person name="Sisk P."/>
            <person name="Stolte C."/>
            <person name="Sykes S."/>
            <person name="Wortman J."/>
            <person name="Nusbaum C."/>
            <person name="Birren B."/>
        </authorList>
    </citation>
    <scope>NUCLEOTIDE SEQUENCE [LARGE SCALE GENOMIC DNA]</scope>
    <source>
        <strain evidence="14">HOxBLS</strain>
    </source>
</reference>
<dbReference type="GO" id="GO:0009279">
    <property type="term" value="C:cell outer membrane"/>
    <property type="evidence" value="ECO:0007669"/>
    <property type="project" value="UniProtKB-SubCell"/>
</dbReference>
<evidence type="ECO:0000256" key="7">
    <source>
        <dbReference type="ARBA" id="ARBA00022927"/>
    </source>
</evidence>
<dbReference type="InterPro" id="IPR004565">
    <property type="entry name" value="OM_lipoprot_LolB"/>
</dbReference>
<keyword evidence="7" id="KW-0653">Protein transport</keyword>
<dbReference type="RefSeq" id="WP_005878721.1">
    <property type="nucleotide sequence ID" value="NZ_CABMNL010000001.1"/>
</dbReference>
<keyword evidence="11" id="KW-0998">Cell outer membrane</keyword>
<dbReference type="SUPFAM" id="SSF89392">
    <property type="entry name" value="Prokaryotic lipoproteins and lipoprotein localization factors"/>
    <property type="match status" value="1"/>
</dbReference>
<organism evidence="14 15">
    <name type="scientific">Oxalobacter paraformigenes</name>
    <dbReference type="NCBI Taxonomy" id="556268"/>
    <lineage>
        <taxon>Bacteria</taxon>
        <taxon>Pseudomonadati</taxon>
        <taxon>Pseudomonadota</taxon>
        <taxon>Betaproteobacteria</taxon>
        <taxon>Burkholderiales</taxon>
        <taxon>Oxalobacteraceae</taxon>
        <taxon>Oxalobacter</taxon>
    </lineage>
</organism>
<evidence type="ECO:0000256" key="2">
    <source>
        <dbReference type="ARBA" id="ARBA00009696"/>
    </source>
</evidence>
<evidence type="ECO:0000256" key="1">
    <source>
        <dbReference type="ARBA" id="ARBA00004459"/>
    </source>
</evidence>
<evidence type="ECO:0000256" key="10">
    <source>
        <dbReference type="ARBA" id="ARBA00023186"/>
    </source>
</evidence>